<dbReference type="Proteomes" id="UP000199586">
    <property type="component" value="Unassembled WGS sequence"/>
</dbReference>
<organism evidence="1 2">
    <name type="scientific">Sphingomonas rubra</name>
    <dbReference type="NCBI Taxonomy" id="634430"/>
    <lineage>
        <taxon>Bacteria</taxon>
        <taxon>Pseudomonadati</taxon>
        <taxon>Pseudomonadota</taxon>
        <taxon>Alphaproteobacteria</taxon>
        <taxon>Sphingomonadales</taxon>
        <taxon>Sphingomonadaceae</taxon>
        <taxon>Sphingomonas</taxon>
    </lineage>
</organism>
<dbReference type="RefSeq" id="WP_218149608.1">
    <property type="nucleotide sequence ID" value="NZ_FOXP01000002.1"/>
</dbReference>
<evidence type="ECO:0008006" key="3">
    <source>
        <dbReference type="Google" id="ProtNLM"/>
    </source>
</evidence>
<proteinExistence type="predicted"/>
<dbReference type="SUPFAM" id="SSF51182">
    <property type="entry name" value="RmlC-like cupins"/>
    <property type="match status" value="1"/>
</dbReference>
<protein>
    <recommendedName>
        <fullName evidence="3">Cupin domain-containing protein</fullName>
    </recommendedName>
</protein>
<keyword evidence="2" id="KW-1185">Reference proteome</keyword>
<evidence type="ECO:0000313" key="1">
    <source>
        <dbReference type="EMBL" id="SFP51636.1"/>
    </source>
</evidence>
<gene>
    <name evidence="1" type="ORF">SAMN04488241_102399</name>
</gene>
<reference evidence="1 2" key="1">
    <citation type="submission" date="2016-10" db="EMBL/GenBank/DDBJ databases">
        <authorList>
            <person name="de Groot N.N."/>
        </authorList>
    </citation>
    <scope>NUCLEOTIDE SEQUENCE [LARGE SCALE GENOMIC DNA]</scope>
    <source>
        <strain evidence="1 2">CGMCC 1.9113</strain>
    </source>
</reference>
<name>A0A1I5R0P7_9SPHN</name>
<dbReference type="CDD" id="cd07009">
    <property type="entry name" value="cupin_BLL0285-like"/>
    <property type="match status" value="1"/>
</dbReference>
<dbReference type="InterPro" id="IPR011051">
    <property type="entry name" value="RmlC_Cupin_sf"/>
</dbReference>
<dbReference type="EMBL" id="FOXP01000002">
    <property type="protein sequence ID" value="SFP51636.1"/>
    <property type="molecule type" value="Genomic_DNA"/>
</dbReference>
<dbReference type="STRING" id="634430.SAMN04488241_102399"/>
<accession>A0A1I5R0P7</accession>
<evidence type="ECO:0000313" key="2">
    <source>
        <dbReference type="Proteomes" id="UP000199586"/>
    </source>
</evidence>
<sequence length="148" mass="16452">MMSDAGPKPSVPYQHLYVDDEGVSRFSKCALTDYELKGVGPADPQWNDKMERGEATVVFTVQPVGWVGDWHENPAPQWIVVLSGRWWIEAMDGTRIEQGPGEFSFGGDQGCVERDGKKGHKSGTIGDEPCRLMTVQLHRDPVGRCDFT</sequence>
<dbReference type="AlphaFoldDB" id="A0A1I5R0P7"/>